<dbReference type="PANTHER" id="PTHR30483">
    <property type="entry name" value="LEUCINE-SPECIFIC-BINDING PROTEIN"/>
    <property type="match status" value="1"/>
</dbReference>
<dbReference type="Pfam" id="PF13458">
    <property type="entry name" value="Peripla_BP_6"/>
    <property type="match status" value="1"/>
</dbReference>
<sequence>MKKIIWTIIILAVMAGAVFFFGGEGRDVLKNDSIKIGAILPLTGDLAFLGEEIKKGIDLAVSEYKDKGIDINVIYEDDQSLSQVVAVNAANKLLNIDKIDVGLTMLVEESRSIAPIFNKKEIPLLLLWDSNNFIQGSGDYIFSNGFSTELAGESMADFAYNRLKIRTVAIIGHIDPWADIITRSFKDKFEIMGAELYTMNNLI</sequence>
<evidence type="ECO:0000256" key="2">
    <source>
        <dbReference type="ARBA" id="ARBA00022729"/>
    </source>
</evidence>
<feature type="domain" description="Leucine-binding protein" evidence="3">
    <location>
        <begin position="33"/>
        <end position="195"/>
    </location>
</feature>
<dbReference type="InterPro" id="IPR028082">
    <property type="entry name" value="Peripla_BP_I"/>
</dbReference>
<evidence type="ECO:0000313" key="5">
    <source>
        <dbReference type="Proteomes" id="UP000177334"/>
    </source>
</evidence>
<proteinExistence type="inferred from homology"/>
<dbReference type="PANTHER" id="PTHR30483:SF6">
    <property type="entry name" value="PERIPLASMIC BINDING PROTEIN OF ABC TRANSPORTER FOR NATURAL AMINO ACIDS"/>
    <property type="match status" value="1"/>
</dbReference>
<evidence type="ECO:0000313" key="4">
    <source>
        <dbReference type="EMBL" id="OGF92697.1"/>
    </source>
</evidence>
<evidence type="ECO:0000256" key="1">
    <source>
        <dbReference type="ARBA" id="ARBA00010062"/>
    </source>
</evidence>
<dbReference type="InterPro" id="IPR028081">
    <property type="entry name" value="Leu-bd"/>
</dbReference>
<dbReference type="Gene3D" id="3.40.50.2300">
    <property type="match status" value="2"/>
</dbReference>
<comment type="similarity">
    <text evidence="1">Belongs to the leucine-binding protein family.</text>
</comment>
<organism evidence="4 5">
    <name type="scientific">Candidatus Giovannonibacteria bacterium RIFCSPLOWO2_12_FULL_43_26</name>
    <dbReference type="NCBI Taxonomy" id="1798363"/>
    <lineage>
        <taxon>Bacteria</taxon>
        <taxon>Candidatus Giovannoniibacteriota</taxon>
    </lineage>
</organism>
<evidence type="ECO:0000259" key="3">
    <source>
        <dbReference type="Pfam" id="PF13458"/>
    </source>
</evidence>
<keyword evidence="2" id="KW-0732">Signal</keyword>
<protein>
    <recommendedName>
        <fullName evidence="3">Leucine-binding protein domain-containing protein</fullName>
    </recommendedName>
</protein>
<gene>
    <name evidence="4" type="ORF">A3H05_02785</name>
</gene>
<dbReference type="SUPFAM" id="SSF53822">
    <property type="entry name" value="Periplasmic binding protein-like I"/>
    <property type="match status" value="1"/>
</dbReference>
<name>A0A1F5XXM2_9BACT</name>
<reference evidence="4 5" key="1">
    <citation type="journal article" date="2016" name="Nat. Commun.">
        <title>Thousands of microbial genomes shed light on interconnected biogeochemical processes in an aquifer system.</title>
        <authorList>
            <person name="Anantharaman K."/>
            <person name="Brown C.T."/>
            <person name="Hug L.A."/>
            <person name="Sharon I."/>
            <person name="Castelle C.J."/>
            <person name="Probst A.J."/>
            <person name="Thomas B.C."/>
            <person name="Singh A."/>
            <person name="Wilkins M.J."/>
            <person name="Karaoz U."/>
            <person name="Brodie E.L."/>
            <person name="Williams K.H."/>
            <person name="Hubbard S.S."/>
            <person name="Banfield J.F."/>
        </authorList>
    </citation>
    <scope>NUCLEOTIDE SEQUENCE [LARGE SCALE GENOMIC DNA]</scope>
</reference>
<comment type="caution">
    <text evidence="4">The sequence shown here is derived from an EMBL/GenBank/DDBJ whole genome shotgun (WGS) entry which is preliminary data.</text>
</comment>
<dbReference type="InterPro" id="IPR051010">
    <property type="entry name" value="BCAA_transport"/>
</dbReference>
<dbReference type="EMBL" id="MFIP01000007">
    <property type="protein sequence ID" value="OGF92697.1"/>
    <property type="molecule type" value="Genomic_DNA"/>
</dbReference>
<accession>A0A1F5XXM2</accession>
<dbReference type="Proteomes" id="UP000177334">
    <property type="component" value="Unassembled WGS sequence"/>
</dbReference>
<dbReference type="AlphaFoldDB" id="A0A1F5XXM2"/>